<dbReference type="HOGENOM" id="CLU_030437_0_0_1"/>
<dbReference type="PANTHER" id="PTHR14614:SF147">
    <property type="entry name" value="S-ADENOSYLMETHIONINE-DEPENDENT METHYLTRANSFERASE OF THE SEVEN BETA-STRAND FAMILY"/>
    <property type="match status" value="1"/>
</dbReference>
<dbReference type="InterPro" id="IPR029063">
    <property type="entry name" value="SAM-dependent_MTases_sf"/>
</dbReference>
<dbReference type="RefSeq" id="XP_007388677.1">
    <property type="nucleotide sequence ID" value="XM_007388615.1"/>
</dbReference>
<dbReference type="AlphaFoldDB" id="R7S4N3"/>
<dbReference type="PANTHER" id="PTHR14614">
    <property type="entry name" value="HEPATOCELLULAR CARCINOMA-ASSOCIATED ANTIGEN"/>
    <property type="match status" value="1"/>
</dbReference>
<protein>
    <recommendedName>
        <fullName evidence="3">S-adenosyl-L-methionine-dependent methyltransferase</fullName>
    </recommendedName>
</protein>
<dbReference type="EMBL" id="JH687556">
    <property type="protein sequence ID" value="EIN04206.1"/>
    <property type="molecule type" value="Genomic_DNA"/>
</dbReference>
<organism evidence="1 2">
    <name type="scientific">Punctularia strigosozonata (strain HHB-11173)</name>
    <name type="common">White-rot fungus</name>
    <dbReference type="NCBI Taxonomy" id="741275"/>
    <lineage>
        <taxon>Eukaryota</taxon>
        <taxon>Fungi</taxon>
        <taxon>Dikarya</taxon>
        <taxon>Basidiomycota</taxon>
        <taxon>Agaricomycotina</taxon>
        <taxon>Agaricomycetes</taxon>
        <taxon>Corticiales</taxon>
        <taxon>Punctulariaceae</taxon>
        <taxon>Punctularia</taxon>
    </lineage>
</organism>
<evidence type="ECO:0000313" key="1">
    <source>
        <dbReference type="EMBL" id="EIN04206.1"/>
    </source>
</evidence>
<dbReference type="KEGG" id="psq:PUNSTDRAFT_47714"/>
<sequence length="540" mass="59105">MAQDVDDSDRFVDVYKGIVFDTRDLAFVVDNVPRPMVGCPFTRYKLEVVESYLETDDSMRDGTFSFELSSLPPGYRELRTTLYTLINPKTASLCLVDEDIRQDQDLAAAASTLSELASCLRYLRAIYIPTIRGSRRISRRGGKAEEALTLGLGRKGEGAPPAEIIREDPFERAYALRWLTAVVAHIGSLDIEDINAAQLGTVIEDMEIDRAGAVEVVVRDAAALLAVLSGTAGAGVITRHLKFGLDDVIDVQLTDAPLDNGAYESVGAQTWGGAYVLAEMIVEEPGRFLPDWYLDGRNAHSTPLRVLELGAGTGLVSLALGKCLDRHRRHKLDDVHTDATILATDFYPSVLQNLQRNIDANFPYRVAGGSASTSGPAPPARVSSRFLDWSQPPPAPYEAGTNGYDTTGIEAADPFSRRFDMILGADIIYEAQHASWIRTCVERMLAKPSLHRGSSGHDGLDLSGRGGGRFHLVIPLRATHDAESRTVEEAFAFAPRVRTPPTSPDDLELRILSKQAILCEGGEKRGDDEVEYAYYTIGWC</sequence>
<dbReference type="GeneID" id="18882912"/>
<dbReference type="OrthoDB" id="433955at2759"/>
<evidence type="ECO:0000313" key="2">
    <source>
        <dbReference type="Proteomes" id="UP000054196"/>
    </source>
</evidence>
<gene>
    <name evidence="1" type="ORF">PUNSTDRAFT_47714</name>
</gene>
<keyword evidence="2" id="KW-1185">Reference proteome</keyword>
<dbReference type="Pfam" id="PF10294">
    <property type="entry name" value="Methyltransf_16"/>
    <property type="match status" value="1"/>
</dbReference>
<dbReference type="SUPFAM" id="SSF53335">
    <property type="entry name" value="S-adenosyl-L-methionine-dependent methyltransferases"/>
    <property type="match status" value="1"/>
</dbReference>
<name>R7S4N3_PUNST</name>
<accession>R7S4N3</accession>
<proteinExistence type="predicted"/>
<reference evidence="2" key="1">
    <citation type="journal article" date="2012" name="Science">
        <title>The Paleozoic origin of enzymatic lignin decomposition reconstructed from 31 fungal genomes.</title>
        <authorList>
            <person name="Floudas D."/>
            <person name="Binder M."/>
            <person name="Riley R."/>
            <person name="Barry K."/>
            <person name="Blanchette R.A."/>
            <person name="Henrissat B."/>
            <person name="Martinez A.T."/>
            <person name="Otillar R."/>
            <person name="Spatafora J.W."/>
            <person name="Yadav J.S."/>
            <person name="Aerts A."/>
            <person name="Benoit I."/>
            <person name="Boyd A."/>
            <person name="Carlson A."/>
            <person name="Copeland A."/>
            <person name="Coutinho P.M."/>
            <person name="de Vries R.P."/>
            <person name="Ferreira P."/>
            <person name="Findley K."/>
            <person name="Foster B."/>
            <person name="Gaskell J."/>
            <person name="Glotzer D."/>
            <person name="Gorecki P."/>
            <person name="Heitman J."/>
            <person name="Hesse C."/>
            <person name="Hori C."/>
            <person name="Igarashi K."/>
            <person name="Jurgens J.A."/>
            <person name="Kallen N."/>
            <person name="Kersten P."/>
            <person name="Kohler A."/>
            <person name="Kuees U."/>
            <person name="Kumar T.K.A."/>
            <person name="Kuo A."/>
            <person name="LaButti K."/>
            <person name="Larrondo L.F."/>
            <person name="Lindquist E."/>
            <person name="Ling A."/>
            <person name="Lombard V."/>
            <person name="Lucas S."/>
            <person name="Lundell T."/>
            <person name="Martin R."/>
            <person name="McLaughlin D.J."/>
            <person name="Morgenstern I."/>
            <person name="Morin E."/>
            <person name="Murat C."/>
            <person name="Nagy L.G."/>
            <person name="Nolan M."/>
            <person name="Ohm R.A."/>
            <person name="Patyshakuliyeva A."/>
            <person name="Rokas A."/>
            <person name="Ruiz-Duenas F.J."/>
            <person name="Sabat G."/>
            <person name="Salamov A."/>
            <person name="Samejima M."/>
            <person name="Schmutz J."/>
            <person name="Slot J.C."/>
            <person name="St John F."/>
            <person name="Stenlid J."/>
            <person name="Sun H."/>
            <person name="Sun S."/>
            <person name="Syed K."/>
            <person name="Tsang A."/>
            <person name="Wiebenga A."/>
            <person name="Young D."/>
            <person name="Pisabarro A."/>
            <person name="Eastwood D.C."/>
            <person name="Martin F."/>
            <person name="Cullen D."/>
            <person name="Grigoriev I.V."/>
            <person name="Hibbett D.S."/>
        </authorList>
    </citation>
    <scope>NUCLEOTIDE SEQUENCE [LARGE SCALE GENOMIC DNA]</scope>
    <source>
        <strain evidence="2">HHB-11173 SS5</strain>
    </source>
</reference>
<dbReference type="Proteomes" id="UP000054196">
    <property type="component" value="Unassembled WGS sequence"/>
</dbReference>
<dbReference type="eggNOG" id="KOG2793">
    <property type="taxonomic scope" value="Eukaryota"/>
</dbReference>
<dbReference type="OMA" id="THALWIR"/>
<evidence type="ECO:0008006" key="3">
    <source>
        <dbReference type="Google" id="ProtNLM"/>
    </source>
</evidence>
<dbReference type="InterPro" id="IPR019410">
    <property type="entry name" value="Methyltransf_16"/>
</dbReference>
<dbReference type="GO" id="GO:0008757">
    <property type="term" value="F:S-adenosylmethionine-dependent methyltransferase activity"/>
    <property type="evidence" value="ECO:0007669"/>
    <property type="project" value="UniProtKB-ARBA"/>
</dbReference>
<dbReference type="Gene3D" id="3.40.50.150">
    <property type="entry name" value="Vaccinia Virus protein VP39"/>
    <property type="match status" value="1"/>
</dbReference>